<keyword evidence="7 8" id="KW-0472">Membrane</keyword>
<evidence type="ECO:0000256" key="7">
    <source>
        <dbReference type="ARBA" id="ARBA00023136"/>
    </source>
</evidence>
<proteinExistence type="inferred from homology"/>
<evidence type="ECO:0000256" key="2">
    <source>
        <dbReference type="ARBA" id="ARBA00007998"/>
    </source>
</evidence>
<name>A0ABV3Q502_9BACL</name>
<comment type="subcellular location">
    <subcellularLocation>
        <location evidence="1">Membrane</location>
        <topology evidence="1">Multi-pass membrane protein</topology>
    </subcellularLocation>
</comment>
<keyword evidence="10" id="KW-1185">Reference proteome</keyword>
<dbReference type="PANTHER" id="PTHR34975">
    <property type="entry name" value="SPORE GERMINATION PROTEIN A2"/>
    <property type="match status" value="1"/>
</dbReference>
<gene>
    <name evidence="9" type="ORF">AB1471_11545</name>
</gene>
<evidence type="ECO:0000256" key="5">
    <source>
        <dbReference type="ARBA" id="ARBA00022692"/>
    </source>
</evidence>
<feature type="transmembrane region" description="Helical" evidence="8">
    <location>
        <begin position="308"/>
        <end position="326"/>
    </location>
</feature>
<reference evidence="9 10" key="1">
    <citation type="journal article" date="1979" name="Int. J. Syst. Evol. Microbiol.">
        <title>Bacillus globisporus subsp. marinus subsp. nov.</title>
        <authorList>
            <person name="Liu H."/>
        </authorList>
    </citation>
    <scope>NUCLEOTIDE SEQUENCE [LARGE SCALE GENOMIC DNA]</scope>
    <source>
        <strain evidence="9 10">DSM 1297</strain>
    </source>
</reference>
<protein>
    <submittedName>
        <fullName evidence="9">GerAB/ArcD/ProY family transporter</fullName>
    </submittedName>
</protein>
<dbReference type="RefSeq" id="WP_367779917.1">
    <property type="nucleotide sequence ID" value="NZ_JBFMIA010000010.1"/>
</dbReference>
<keyword evidence="6 8" id="KW-1133">Transmembrane helix</keyword>
<keyword evidence="3" id="KW-0813">Transport</keyword>
<feature type="transmembrane region" description="Helical" evidence="8">
    <location>
        <begin position="338"/>
        <end position="357"/>
    </location>
</feature>
<evidence type="ECO:0000256" key="8">
    <source>
        <dbReference type="SAM" id="Phobius"/>
    </source>
</evidence>
<evidence type="ECO:0000256" key="1">
    <source>
        <dbReference type="ARBA" id="ARBA00004141"/>
    </source>
</evidence>
<feature type="transmembrane region" description="Helical" evidence="8">
    <location>
        <begin position="84"/>
        <end position="109"/>
    </location>
</feature>
<feature type="transmembrane region" description="Helical" evidence="8">
    <location>
        <begin position="189"/>
        <end position="209"/>
    </location>
</feature>
<evidence type="ECO:0000313" key="10">
    <source>
        <dbReference type="Proteomes" id="UP001556040"/>
    </source>
</evidence>
<dbReference type="Pfam" id="PF03845">
    <property type="entry name" value="Spore_permease"/>
    <property type="match status" value="1"/>
</dbReference>
<comment type="caution">
    <text evidence="9">The sequence shown here is derived from an EMBL/GenBank/DDBJ whole genome shotgun (WGS) entry which is preliminary data.</text>
</comment>
<feature type="transmembrane region" description="Helical" evidence="8">
    <location>
        <begin position="115"/>
        <end position="138"/>
    </location>
</feature>
<evidence type="ECO:0000256" key="4">
    <source>
        <dbReference type="ARBA" id="ARBA00022544"/>
    </source>
</evidence>
<accession>A0ABV3Q502</accession>
<dbReference type="Gene3D" id="1.20.1740.10">
    <property type="entry name" value="Amino acid/polyamine transporter I"/>
    <property type="match status" value="1"/>
</dbReference>
<dbReference type="PANTHER" id="PTHR34975:SF2">
    <property type="entry name" value="SPORE GERMINATION PROTEIN A2"/>
    <property type="match status" value="1"/>
</dbReference>
<feature type="transmembrane region" description="Helical" evidence="8">
    <location>
        <begin position="12"/>
        <end position="31"/>
    </location>
</feature>
<comment type="similarity">
    <text evidence="2">Belongs to the amino acid-polyamine-organocation (APC) superfamily. Spore germination protein (SGP) (TC 2.A.3.9) family.</text>
</comment>
<feature type="transmembrane region" description="Helical" evidence="8">
    <location>
        <begin position="273"/>
        <end position="296"/>
    </location>
</feature>
<dbReference type="EMBL" id="JBFMIA010000010">
    <property type="protein sequence ID" value="MEW9502426.1"/>
    <property type="molecule type" value="Genomic_DNA"/>
</dbReference>
<feature type="transmembrane region" description="Helical" evidence="8">
    <location>
        <begin position="43"/>
        <end position="64"/>
    </location>
</feature>
<feature type="transmembrane region" description="Helical" evidence="8">
    <location>
        <begin position="150"/>
        <end position="169"/>
    </location>
</feature>
<evidence type="ECO:0000256" key="6">
    <source>
        <dbReference type="ARBA" id="ARBA00022989"/>
    </source>
</evidence>
<dbReference type="InterPro" id="IPR004761">
    <property type="entry name" value="Spore_GerAB"/>
</dbReference>
<organism evidence="9 10">
    <name type="scientific">Jeotgalibacillus marinus</name>
    <dbReference type="NCBI Taxonomy" id="86667"/>
    <lineage>
        <taxon>Bacteria</taxon>
        <taxon>Bacillati</taxon>
        <taxon>Bacillota</taxon>
        <taxon>Bacilli</taxon>
        <taxon>Bacillales</taxon>
        <taxon>Caryophanaceae</taxon>
        <taxon>Jeotgalibacillus</taxon>
    </lineage>
</organism>
<evidence type="ECO:0000256" key="3">
    <source>
        <dbReference type="ARBA" id="ARBA00022448"/>
    </source>
</evidence>
<sequence length="362" mass="40698">MRKSQHGIITPTQATIIIISKTLSVGILTLPRTAANDVGTPDVWIALLISSLVPLAMGFVIITLNQRYPNQTFYEYSDLIVGRFFTLFISLFMILYFIIGTIFAVRIMAVVVETYLLEGTPVTILIVLVLWLSLYLIVGGITSIARVFQIIFPLTILTFIVIALMGIGLFDLDHLRPVLGEGIRPVFNIKSMTFSSLGIEIILIIQAFMTDQHKAKKVIFLGVLIPTVLYLLTLVMVIGALSIDGVTNLTWPTILLIQSFEFPQLFFERLDSLFLIIWIMQIFATVSISFYAASLGFSQLFNKDIKRFIYGLLPILFILSMIPQNLHQLFWLADMNANVGIVLFGVVPCLLLLISFIRRKVQ</sequence>
<dbReference type="Proteomes" id="UP001556040">
    <property type="component" value="Unassembled WGS sequence"/>
</dbReference>
<feature type="transmembrane region" description="Helical" evidence="8">
    <location>
        <begin position="218"/>
        <end position="243"/>
    </location>
</feature>
<evidence type="ECO:0000313" key="9">
    <source>
        <dbReference type="EMBL" id="MEW9502426.1"/>
    </source>
</evidence>
<keyword evidence="4" id="KW-0309">Germination</keyword>
<keyword evidence="5 8" id="KW-0812">Transmembrane</keyword>
<dbReference type="NCBIfam" id="TIGR00912">
    <property type="entry name" value="2A0309"/>
    <property type="match status" value="1"/>
</dbReference>